<evidence type="ECO:0000313" key="4">
    <source>
        <dbReference type="Proteomes" id="UP001610818"/>
    </source>
</evidence>
<dbReference type="Proteomes" id="UP001610818">
    <property type="component" value="Unassembled WGS sequence"/>
</dbReference>
<feature type="coiled-coil region" evidence="1">
    <location>
        <begin position="229"/>
        <end position="256"/>
    </location>
</feature>
<sequence length="1037" mass="115093">MPRGMSYADAVRLLGGAESPVLAALDRLTGGALLVATGGGSALALSLFDARGELARLSQSLVSGLAERSRGLGRFDRTQRLAAAHTVVVLAAYFDTLKEFDLPFDRGELRVGRTDAVRMTTGRTPESGRLAVLADELLRADVPMPAPHRPYELELVALREFYRTLSDQVVAYVSGCAAWESVPQRERDELRATVVESVPRQAVSAYEILYRRLAAESPEVAVWVNVTDHQATRNEVRRLEGTLRQLEEAVARAADGRVAAERYVALNRASRAAMHAPLLALEDLPEGLTVPALGEGYISPDFKVAAFGATDRLSEEHWWDERQVHPDLEGFLTGFFTAPQAVESPLLLLGQPGSGKSVLTRVLAARLPAAEFLVVRVPLSAVPADAAIQDQIETAIRDATGEVMAWPDVTRTARRALPVVLLDGFDELLQATGVSQSDYVQKVAAFQKREATHGRPLAVVVTSRTAVADRARLSPGGVAVRLEPFSDEQVARWLDLWNRTNAAHFRHQSLLPLLPDHVLTQRELGSQPLLLLMLALYDAQGNAFQQDQGELAGFDLYERLLARFAAREVRKGEPGLTEEQLGRAVEAELLCLSVTAFAMFNRGRQWVTEEELTADLEVMLPQGSPVTRTTDLRAALTPGQVIVGRFFFIHRAEASRDGVQLRSFEFLHSTFGEFLMARLALRELEDLARSARADAHRVRVSVPDDAFLHALLSYETLSVRSATLAFLRQALERLPADQLSTLRPLLLRLFHSALHPRRAHAFDGYRPANPPVPARHSSWAANLLLLLVLLGQPVGGRELFPAEEPAHHWNRLMTLLKSQLTTEGWRTFGRTIALERTWLEEFKDVRVTLADVASGTPPVATPAVDPYWTYGMEPGSEQRGHFSWMRSLEEHWRQETHLLCDMDRDILQHALEPLCEAGLGMAVTDLVGYWEDRCVSAAHVLLQLWTARHEGAAPDTPPELHRTALHLALHSLPGWAEYEGFIERYLRTVLHEWRAIGRDPGEAWIEQTMAIVRTNHSGNTAGRELDRQVRALLDDQD</sequence>
<evidence type="ECO:0000313" key="3">
    <source>
        <dbReference type="EMBL" id="MFH8543765.1"/>
    </source>
</evidence>
<evidence type="ECO:0000259" key="2">
    <source>
        <dbReference type="Pfam" id="PF22738"/>
    </source>
</evidence>
<dbReference type="Gene3D" id="3.40.50.300">
    <property type="entry name" value="P-loop containing nucleotide triphosphate hydrolases"/>
    <property type="match status" value="1"/>
</dbReference>
<dbReference type="InterPro" id="IPR054567">
    <property type="entry name" value="NNH7"/>
</dbReference>
<gene>
    <name evidence="3" type="ORF">ACH4F9_01990</name>
</gene>
<name>A0ABW7QHT0_9ACTN</name>
<proteinExistence type="predicted"/>
<dbReference type="RefSeq" id="WP_397707002.1">
    <property type="nucleotide sequence ID" value="NZ_JBIRGN010000001.1"/>
</dbReference>
<dbReference type="SUPFAM" id="SSF52540">
    <property type="entry name" value="P-loop containing nucleoside triphosphate hydrolases"/>
    <property type="match status" value="1"/>
</dbReference>
<evidence type="ECO:0000256" key="1">
    <source>
        <dbReference type="SAM" id="Coils"/>
    </source>
</evidence>
<protein>
    <submittedName>
        <fullName evidence="3">NACHT domain-containing protein</fullName>
    </submittedName>
</protein>
<keyword evidence="1" id="KW-0175">Coiled coil</keyword>
<dbReference type="InterPro" id="IPR027417">
    <property type="entry name" value="P-loop_NTPase"/>
</dbReference>
<accession>A0ABW7QHT0</accession>
<organism evidence="3 4">
    <name type="scientific">Streptomyces longisporoflavus</name>
    <dbReference type="NCBI Taxonomy" id="28044"/>
    <lineage>
        <taxon>Bacteria</taxon>
        <taxon>Bacillati</taxon>
        <taxon>Actinomycetota</taxon>
        <taxon>Actinomycetes</taxon>
        <taxon>Kitasatosporales</taxon>
        <taxon>Streptomycetaceae</taxon>
        <taxon>Streptomyces</taxon>
    </lineage>
</organism>
<keyword evidence="4" id="KW-1185">Reference proteome</keyword>
<reference evidence="3 4" key="1">
    <citation type="submission" date="2024-10" db="EMBL/GenBank/DDBJ databases">
        <title>The Natural Products Discovery Center: Release of the First 8490 Sequenced Strains for Exploring Actinobacteria Biosynthetic Diversity.</title>
        <authorList>
            <person name="Kalkreuter E."/>
            <person name="Kautsar S.A."/>
            <person name="Yang D."/>
            <person name="Bader C.D."/>
            <person name="Teijaro C.N."/>
            <person name="Fluegel L."/>
            <person name="Davis C.M."/>
            <person name="Simpson J.R."/>
            <person name="Lauterbach L."/>
            <person name="Steele A.D."/>
            <person name="Gui C."/>
            <person name="Meng S."/>
            <person name="Li G."/>
            <person name="Viehrig K."/>
            <person name="Ye F."/>
            <person name="Su P."/>
            <person name="Kiefer A.F."/>
            <person name="Nichols A."/>
            <person name="Cepeda A.J."/>
            <person name="Yan W."/>
            <person name="Fan B."/>
            <person name="Jiang Y."/>
            <person name="Adhikari A."/>
            <person name="Zheng C.-J."/>
            <person name="Schuster L."/>
            <person name="Cowan T.M."/>
            <person name="Smanski M.J."/>
            <person name="Chevrette M.G."/>
            <person name="De Carvalho L.P.S."/>
            <person name="Shen B."/>
        </authorList>
    </citation>
    <scope>NUCLEOTIDE SEQUENCE [LARGE SCALE GENOMIC DNA]</scope>
    <source>
        <strain evidence="3 4">NPDC017990</strain>
    </source>
</reference>
<dbReference type="EMBL" id="JBIRGQ010000001">
    <property type="protein sequence ID" value="MFH8543765.1"/>
    <property type="molecule type" value="Genomic_DNA"/>
</dbReference>
<comment type="caution">
    <text evidence="3">The sequence shown here is derived from an EMBL/GenBank/DDBJ whole genome shotgun (WGS) entry which is preliminary data.</text>
</comment>
<feature type="domain" description="NACHT N-terminal Helical" evidence="2">
    <location>
        <begin position="3"/>
        <end position="228"/>
    </location>
</feature>
<dbReference type="Pfam" id="PF22738">
    <property type="entry name" value="NNH7"/>
    <property type="match status" value="1"/>
</dbReference>